<protein>
    <recommendedName>
        <fullName evidence="1">GT44 domain-containing protein</fullName>
    </recommendedName>
</protein>
<sequence>MPLSSLKENVDVRLGLMKGVLSNLGVLEKEPFASFFNQQSFNYRWIDYVFAVFLFDITLNWKQSKPDFYFKRGYQRFNAPEIIKKKIIDFFDVLDVSEDKKQSIRGQFVRESSVLRNLLFHGAAENRSVSANAESGIKYIHRIWLGKTPSEEIIRSICASNIEISNRWVGVSATVSILWTNNLTLLNGGLKTPGVIVKNYRELFINEASEIGDLSKIYFYCDSLIYKNQLAFATDILRLLALKKYGGLYLDFEFISPALLYSNGRVYLHPARDITQQKFHIPKNATRATGIKKSDYFPMDMLSTGGGVSIPKSSSDSFLTSMIENTLLCTDRRNSVFIDHALKFILDFLRTGITNKFIGFDGLLHASDAFSYDFHHLLDIYPLFYAMLNCGMLSHIKINMIERSDSRYEHYESIRNTVFGSLYSGSYALIATLDMTENTMVIKDDCAVDPYAKSGAHLRSHYHPVLHAYKSTSGSWAKVQDKPYEI</sequence>
<name>A0A2V1H0E4_9GAMM</name>
<evidence type="ECO:0000259" key="1">
    <source>
        <dbReference type="Pfam" id="PF12919"/>
    </source>
</evidence>
<gene>
    <name evidence="2" type="ORF">DC094_10960</name>
</gene>
<reference evidence="2 3" key="1">
    <citation type="submission" date="2018-04" db="EMBL/GenBank/DDBJ databases">
        <title>Thalassorhabdus spongiae gen. nov., sp. nov., isolated from a marine sponge in South-West Iceland.</title>
        <authorList>
            <person name="Knobloch S."/>
            <person name="Daussin A."/>
            <person name="Johannsson R."/>
            <person name="Marteinsson V.T."/>
        </authorList>
    </citation>
    <scope>NUCLEOTIDE SEQUENCE [LARGE SCALE GENOMIC DNA]</scope>
    <source>
        <strain evidence="2 3">Hp12</strain>
    </source>
</reference>
<evidence type="ECO:0000313" key="3">
    <source>
        <dbReference type="Proteomes" id="UP000244906"/>
    </source>
</evidence>
<dbReference type="AlphaFoldDB" id="A0A2V1H0E4"/>
<dbReference type="Proteomes" id="UP000244906">
    <property type="component" value="Unassembled WGS sequence"/>
</dbReference>
<dbReference type="EMBL" id="QDDL01000004">
    <property type="protein sequence ID" value="PVZ68769.1"/>
    <property type="molecule type" value="Genomic_DNA"/>
</dbReference>
<dbReference type="GO" id="GO:0016757">
    <property type="term" value="F:glycosyltransferase activity"/>
    <property type="evidence" value="ECO:0007669"/>
    <property type="project" value="InterPro"/>
</dbReference>
<dbReference type="Pfam" id="PF12919">
    <property type="entry name" value="TcdA_TcdB"/>
    <property type="match status" value="1"/>
</dbReference>
<dbReference type="InterPro" id="IPR024770">
    <property type="entry name" value="TcdA/TcdB_cat"/>
</dbReference>
<proteinExistence type="predicted"/>
<comment type="caution">
    <text evidence="2">The sequence shown here is derived from an EMBL/GenBank/DDBJ whole genome shotgun (WGS) entry which is preliminary data.</text>
</comment>
<feature type="domain" description="GT44" evidence="1">
    <location>
        <begin position="209"/>
        <end position="255"/>
    </location>
</feature>
<dbReference type="InterPro" id="IPR029044">
    <property type="entry name" value="Nucleotide-diphossugar_trans"/>
</dbReference>
<evidence type="ECO:0000313" key="2">
    <source>
        <dbReference type="EMBL" id="PVZ68769.1"/>
    </source>
</evidence>
<dbReference type="SUPFAM" id="SSF53448">
    <property type="entry name" value="Nucleotide-diphospho-sugar transferases"/>
    <property type="match status" value="1"/>
</dbReference>
<dbReference type="Gene3D" id="3.90.550.20">
    <property type="match status" value="1"/>
</dbReference>
<keyword evidence="3" id="KW-1185">Reference proteome</keyword>
<organism evidence="2 3">
    <name type="scientific">Pelagibaculum spongiae</name>
    <dbReference type="NCBI Taxonomy" id="2080658"/>
    <lineage>
        <taxon>Bacteria</taxon>
        <taxon>Pseudomonadati</taxon>
        <taxon>Pseudomonadota</taxon>
        <taxon>Gammaproteobacteria</taxon>
        <taxon>Oceanospirillales</taxon>
        <taxon>Pelagibaculum</taxon>
    </lineage>
</organism>
<accession>A0A2V1H0E4</accession>